<evidence type="ECO:0000259" key="1">
    <source>
        <dbReference type="Pfam" id="PF01850"/>
    </source>
</evidence>
<dbReference type="InterPro" id="IPR002716">
    <property type="entry name" value="PIN_dom"/>
</dbReference>
<dbReference type="Proteomes" id="UP000626148">
    <property type="component" value="Unassembled WGS sequence"/>
</dbReference>
<reference evidence="2" key="2">
    <citation type="submission" date="2020-09" db="EMBL/GenBank/DDBJ databases">
        <authorList>
            <person name="Sun Q."/>
            <person name="Kim S."/>
        </authorList>
    </citation>
    <scope>NUCLEOTIDE SEQUENCE</scope>
    <source>
        <strain evidence="2">KCTC 22169</strain>
    </source>
</reference>
<sequence length="115" mass="12840">MSPSANSAIQKELDDEEGLIIVSSISSWEIAMLVDKGRLALTMDVEDWLEVAAEIDGLRFEPVDNEVAVQSTRLPGDFHKDPADRMIVALARHINAPLVTADEKIRAYKHVRSIW</sequence>
<dbReference type="InterPro" id="IPR052919">
    <property type="entry name" value="TA_system_RNase"/>
</dbReference>
<evidence type="ECO:0000313" key="3">
    <source>
        <dbReference type="Proteomes" id="UP000626148"/>
    </source>
</evidence>
<dbReference type="EMBL" id="BMXR01000004">
    <property type="protein sequence ID" value="GGX52184.1"/>
    <property type="molecule type" value="Genomic_DNA"/>
</dbReference>
<comment type="caution">
    <text evidence="2">The sequence shown here is derived from an EMBL/GenBank/DDBJ whole genome shotgun (WGS) entry which is preliminary data.</text>
</comment>
<dbReference type="CDD" id="cd09872">
    <property type="entry name" value="PIN_Sll0205-like"/>
    <property type="match status" value="1"/>
</dbReference>
<dbReference type="Gene3D" id="3.40.50.1010">
    <property type="entry name" value="5'-nuclease"/>
    <property type="match status" value="1"/>
</dbReference>
<accession>A0A918K6I6</accession>
<name>A0A918K6I6_9GAMM</name>
<dbReference type="PANTHER" id="PTHR36173:SF1">
    <property type="entry name" value="RIBONUCLEASE VAPC22"/>
    <property type="match status" value="1"/>
</dbReference>
<dbReference type="Pfam" id="PF01850">
    <property type="entry name" value="PIN"/>
    <property type="match status" value="1"/>
</dbReference>
<dbReference type="AlphaFoldDB" id="A0A918K6I6"/>
<evidence type="ECO:0000313" key="2">
    <source>
        <dbReference type="EMBL" id="GGX52184.1"/>
    </source>
</evidence>
<feature type="domain" description="PIN" evidence="1">
    <location>
        <begin position="5"/>
        <end position="109"/>
    </location>
</feature>
<proteinExistence type="predicted"/>
<reference evidence="2" key="1">
    <citation type="journal article" date="2014" name="Int. J. Syst. Evol. Microbiol.">
        <title>Complete genome sequence of Corynebacterium casei LMG S-19264T (=DSM 44701T), isolated from a smear-ripened cheese.</title>
        <authorList>
            <consortium name="US DOE Joint Genome Institute (JGI-PGF)"/>
            <person name="Walter F."/>
            <person name="Albersmeier A."/>
            <person name="Kalinowski J."/>
            <person name="Ruckert C."/>
        </authorList>
    </citation>
    <scope>NUCLEOTIDE SEQUENCE</scope>
    <source>
        <strain evidence="2">KCTC 22169</strain>
    </source>
</reference>
<protein>
    <submittedName>
        <fullName evidence="2">Twitching motility protein PilT</fullName>
    </submittedName>
</protein>
<dbReference type="PANTHER" id="PTHR36173">
    <property type="entry name" value="RIBONUCLEASE VAPC16-RELATED"/>
    <property type="match status" value="1"/>
</dbReference>
<keyword evidence="3" id="KW-1185">Reference proteome</keyword>
<dbReference type="InterPro" id="IPR029060">
    <property type="entry name" value="PIN-like_dom_sf"/>
</dbReference>
<dbReference type="InterPro" id="IPR041705">
    <property type="entry name" value="PIN_Sll0205"/>
</dbReference>
<dbReference type="SUPFAM" id="SSF88723">
    <property type="entry name" value="PIN domain-like"/>
    <property type="match status" value="1"/>
</dbReference>
<gene>
    <name evidence="2" type="ORF">GCM10007392_19390</name>
</gene>
<organism evidence="2 3">
    <name type="scientific">Saccharospirillum salsuginis</name>
    <dbReference type="NCBI Taxonomy" id="418750"/>
    <lineage>
        <taxon>Bacteria</taxon>
        <taxon>Pseudomonadati</taxon>
        <taxon>Pseudomonadota</taxon>
        <taxon>Gammaproteobacteria</taxon>
        <taxon>Oceanospirillales</taxon>
        <taxon>Saccharospirillaceae</taxon>
        <taxon>Saccharospirillum</taxon>
    </lineage>
</organism>